<sequence>MSTREELRLIALTEFSNSGYIGTSLQRIAEIAGVSKSSVLYHFASKEALLDEGLAPAIERMQGILDRTKGAPFSAARRDAFIVEFVDFLLESRLEVNLFLNHGQSLEDVPVIDRANALVGRLADYFSSATTSTEGVMRFGMALGGAAFILSSRNKFGEDVSTSIAEPPVDEVRAALVVIVTELLAPLTLSTPKAHSTPSTQE</sequence>
<dbReference type="EMBL" id="JBEPSJ010000004">
    <property type="protein sequence ID" value="MET4583404.1"/>
    <property type="molecule type" value="Genomic_DNA"/>
</dbReference>
<evidence type="ECO:0000256" key="3">
    <source>
        <dbReference type="ARBA" id="ARBA00023163"/>
    </source>
</evidence>
<evidence type="ECO:0000256" key="1">
    <source>
        <dbReference type="ARBA" id="ARBA00023015"/>
    </source>
</evidence>
<reference evidence="6 7" key="1">
    <citation type="submission" date="2024-06" db="EMBL/GenBank/DDBJ databases">
        <title>Sorghum-associated microbial communities from plants grown in Nebraska, USA.</title>
        <authorList>
            <person name="Schachtman D."/>
        </authorList>
    </citation>
    <scope>NUCLEOTIDE SEQUENCE [LARGE SCALE GENOMIC DNA]</scope>
    <source>
        <strain evidence="6 7">2857</strain>
    </source>
</reference>
<dbReference type="InterPro" id="IPR050109">
    <property type="entry name" value="HTH-type_TetR-like_transc_reg"/>
</dbReference>
<dbReference type="InterPro" id="IPR001647">
    <property type="entry name" value="HTH_TetR"/>
</dbReference>
<gene>
    <name evidence="6" type="ORF">ABIE21_002930</name>
</gene>
<dbReference type="PROSITE" id="PS50977">
    <property type="entry name" value="HTH_TETR_2"/>
    <property type="match status" value="1"/>
</dbReference>
<dbReference type="PANTHER" id="PTHR30055:SF234">
    <property type="entry name" value="HTH-TYPE TRANSCRIPTIONAL REGULATOR BETI"/>
    <property type="match status" value="1"/>
</dbReference>
<dbReference type="Gene3D" id="1.10.357.10">
    <property type="entry name" value="Tetracycline Repressor, domain 2"/>
    <property type="match status" value="1"/>
</dbReference>
<name>A0ABV2QQR4_9MICO</name>
<dbReference type="Pfam" id="PF00440">
    <property type="entry name" value="TetR_N"/>
    <property type="match status" value="1"/>
</dbReference>
<proteinExistence type="predicted"/>
<keyword evidence="3" id="KW-0804">Transcription</keyword>
<dbReference type="SUPFAM" id="SSF46689">
    <property type="entry name" value="Homeodomain-like"/>
    <property type="match status" value="1"/>
</dbReference>
<keyword evidence="7" id="KW-1185">Reference proteome</keyword>
<feature type="DNA-binding region" description="H-T-H motif" evidence="4">
    <location>
        <begin position="24"/>
        <end position="43"/>
    </location>
</feature>
<dbReference type="Proteomes" id="UP001549257">
    <property type="component" value="Unassembled WGS sequence"/>
</dbReference>
<evidence type="ECO:0000256" key="2">
    <source>
        <dbReference type="ARBA" id="ARBA00023125"/>
    </source>
</evidence>
<feature type="domain" description="HTH tetR-type" evidence="5">
    <location>
        <begin position="1"/>
        <end position="61"/>
    </location>
</feature>
<dbReference type="PANTHER" id="PTHR30055">
    <property type="entry name" value="HTH-TYPE TRANSCRIPTIONAL REGULATOR RUTR"/>
    <property type="match status" value="1"/>
</dbReference>
<evidence type="ECO:0000313" key="6">
    <source>
        <dbReference type="EMBL" id="MET4583404.1"/>
    </source>
</evidence>
<evidence type="ECO:0000259" key="5">
    <source>
        <dbReference type="PROSITE" id="PS50977"/>
    </source>
</evidence>
<evidence type="ECO:0000256" key="4">
    <source>
        <dbReference type="PROSITE-ProRule" id="PRU00335"/>
    </source>
</evidence>
<keyword evidence="1" id="KW-0805">Transcription regulation</keyword>
<dbReference type="RefSeq" id="WP_354025579.1">
    <property type="nucleotide sequence ID" value="NZ_JBEPSJ010000004.1"/>
</dbReference>
<comment type="caution">
    <text evidence="6">The sequence shown here is derived from an EMBL/GenBank/DDBJ whole genome shotgun (WGS) entry which is preliminary data.</text>
</comment>
<accession>A0ABV2QQR4</accession>
<protein>
    <submittedName>
        <fullName evidence="6">TetR/AcrR family transcriptional regulator</fullName>
    </submittedName>
</protein>
<dbReference type="InterPro" id="IPR009057">
    <property type="entry name" value="Homeodomain-like_sf"/>
</dbReference>
<keyword evidence="2 4" id="KW-0238">DNA-binding</keyword>
<evidence type="ECO:0000313" key="7">
    <source>
        <dbReference type="Proteomes" id="UP001549257"/>
    </source>
</evidence>
<organism evidence="6 7">
    <name type="scientific">Conyzicola nivalis</name>
    <dbReference type="NCBI Taxonomy" id="1477021"/>
    <lineage>
        <taxon>Bacteria</taxon>
        <taxon>Bacillati</taxon>
        <taxon>Actinomycetota</taxon>
        <taxon>Actinomycetes</taxon>
        <taxon>Micrococcales</taxon>
        <taxon>Microbacteriaceae</taxon>
        <taxon>Conyzicola</taxon>
    </lineage>
</organism>